<dbReference type="InterPro" id="IPR001623">
    <property type="entry name" value="DnaJ_domain"/>
</dbReference>
<evidence type="ECO:0000313" key="3">
    <source>
        <dbReference type="EMBL" id="KZW01280.1"/>
    </source>
</evidence>
<dbReference type="PANTHER" id="PTHR10292">
    <property type="entry name" value="CLATHRIN HEAVY CHAIN RELATED"/>
    <property type="match status" value="1"/>
</dbReference>
<keyword evidence="4" id="KW-1185">Reference proteome</keyword>
<dbReference type="InterPro" id="IPR016025">
    <property type="entry name" value="Clathrin_H-chain_N"/>
</dbReference>
<dbReference type="Pfam" id="PF13432">
    <property type="entry name" value="TPR_16"/>
    <property type="match status" value="1"/>
</dbReference>
<dbReference type="PROSITE" id="PS50005">
    <property type="entry name" value="TPR"/>
    <property type="match status" value="1"/>
</dbReference>
<dbReference type="InParanoid" id="A0A166BI40"/>
<accession>A0A166BI40</accession>
<dbReference type="GO" id="GO:0030130">
    <property type="term" value="C:clathrin coat of trans-Golgi network vesicle"/>
    <property type="evidence" value="ECO:0007669"/>
    <property type="project" value="InterPro"/>
</dbReference>
<dbReference type="SUPFAM" id="SSF50989">
    <property type="entry name" value="Clathrin heavy-chain terminal domain"/>
    <property type="match status" value="1"/>
</dbReference>
<dbReference type="CDD" id="cd06257">
    <property type="entry name" value="DnaJ"/>
    <property type="match status" value="1"/>
</dbReference>
<dbReference type="Gene3D" id="1.25.40.10">
    <property type="entry name" value="Tetratricopeptide repeat domain"/>
    <property type="match status" value="1"/>
</dbReference>
<organism evidence="3 4">
    <name type="scientific">Exidia glandulosa HHB12029</name>
    <dbReference type="NCBI Taxonomy" id="1314781"/>
    <lineage>
        <taxon>Eukaryota</taxon>
        <taxon>Fungi</taxon>
        <taxon>Dikarya</taxon>
        <taxon>Basidiomycota</taxon>
        <taxon>Agaricomycotina</taxon>
        <taxon>Agaricomycetes</taxon>
        <taxon>Auriculariales</taxon>
        <taxon>Exidiaceae</taxon>
        <taxon>Exidia</taxon>
    </lineage>
</organism>
<dbReference type="GO" id="GO:0006886">
    <property type="term" value="P:intracellular protein transport"/>
    <property type="evidence" value="ECO:0007669"/>
    <property type="project" value="InterPro"/>
</dbReference>
<evidence type="ECO:0000256" key="1">
    <source>
        <dbReference type="PROSITE-ProRule" id="PRU00339"/>
    </source>
</evidence>
<dbReference type="SUPFAM" id="SSF48452">
    <property type="entry name" value="TPR-like"/>
    <property type="match status" value="1"/>
</dbReference>
<sequence length="691" mass="77539">MAASQRPLIVTHYDHLLRVEGSLQGKIEHVNLSSNRAVCITQVQNKQKKTLALDMDDHDPVKAVQTWQNTEDGAMNSQSKLVVLVGAKGVLYVCDADTGMKLETQRMNDDIELVRWISNSLVAVVTRTAVYHWQVNRNRCLRPDEWFIRDPALRSATIVDYRICQDGAYAALIAHEPTINARESIAAEGLVQLYSRQHATSKIIEGHAFDLVEADLTGYPRGMVLALSAKRTLMTSELRLMEIIPDTGPSGFGTRTYPLNFPHDAYNDYPISIHVSSPLGIIFLTTRLGFLHLYDMETGEQLISQRITRHKVLCTAQCDDGAGIMLVDENYNATGVTINDDNIIPYLLSTGFDNIRTLFRIADRNTNWRLFAKHHLQLCVMRKEEAEAYLKNHWCSYESAQPMEDTGRLSARLWAGDGSLGVTETAAYTLRGIVLFLAGLLPDSLKYARTALVESPDDRDARMLLWRAEDVTAYKAEGNAAYHRGEYATAIEWYTKTLKHIGEQKDEFYGGIIRATILSNRAAAYLRTGKHKEAIADVTTSLEIVPEAWKALRTRGNAYLALRNFDKALADLTKAVLLCHIPDEKTKLQRELAEAQRGVRGPHGYIPIPLGVQSGRSTPAMVPGKDYYRILNVPRTASEAEIRQAFRQRSIALHPRNGGNPEGYKLLEEAHRMLANSVTRRQYDATLLSFS</sequence>
<evidence type="ECO:0000259" key="2">
    <source>
        <dbReference type="PROSITE" id="PS50076"/>
    </source>
</evidence>
<proteinExistence type="predicted"/>
<dbReference type="GO" id="GO:0032051">
    <property type="term" value="F:clathrin light chain binding"/>
    <property type="evidence" value="ECO:0007669"/>
    <property type="project" value="TreeGrafter"/>
</dbReference>
<dbReference type="PANTHER" id="PTHR10292:SF1">
    <property type="entry name" value="CLATHRIN HEAVY CHAIN"/>
    <property type="match status" value="1"/>
</dbReference>
<dbReference type="Pfam" id="PF00226">
    <property type="entry name" value="DnaJ"/>
    <property type="match status" value="1"/>
</dbReference>
<feature type="domain" description="J" evidence="2">
    <location>
        <begin position="626"/>
        <end position="687"/>
    </location>
</feature>
<dbReference type="AlphaFoldDB" id="A0A166BI40"/>
<dbReference type="Gene3D" id="1.10.287.110">
    <property type="entry name" value="DnaJ domain"/>
    <property type="match status" value="1"/>
</dbReference>
<dbReference type="PROSITE" id="PS50076">
    <property type="entry name" value="DNAJ_2"/>
    <property type="match status" value="1"/>
</dbReference>
<feature type="repeat" description="TPR" evidence="1">
    <location>
        <begin position="515"/>
        <end position="548"/>
    </location>
</feature>
<dbReference type="SMART" id="SM00271">
    <property type="entry name" value="DnaJ"/>
    <property type="match status" value="1"/>
</dbReference>
<dbReference type="InterPro" id="IPR011990">
    <property type="entry name" value="TPR-like_helical_dom_sf"/>
</dbReference>
<dbReference type="STRING" id="1314781.A0A166BI40"/>
<name>A0A166BI40_EXIGL</name>
<protein>
    <submittedName>
        <fullName evidence="3">Clathrin heavy-chain terminal domain-containing protein</fullName>
    </submittedName>
</protein>
<gene>
    <name evidence="3" type="ORF">EXIGLDRAFT_666583</name>
</gene>
<dbReference type="GO" id="GO:0071439">
    <property type="term" value="C:clathrin complex"/>
    <property type="evidence" value="ECO:0007669"/>
    <property type="project" value="TreeGrafter"/>
</dbReference>
<dbReference type="GO" id="GO:0030132">
    <property type="term" value="C:clathrin coat of coated pit"/>
    <property type="evidence" value="ECO:0007669"/>
    <property type="project" value="InterPro"/>
</dbReference>
<dbReference type="GO" id="GO:0005198">
    <property type="term" value="F:structural molecule activity"/>
    <property type="evidence" value="ECO:0007669"/>
    <property type="project" value="InterPro"/>
</dbReference>
<dbReference type="EMBL" id="KV425895">
    <property type="protein sequence ID" value="KZW01280.1"/>
    <property type="molecule type" value="Genomic_DNA"/>
</dbReference>
<dbReference type="SMART" id="SM00028">
    <property type="entry name" value="TPR"/>
    <property type="match status" value="4"/>
</dbReference>
<evidence type="ECO:0000313" key="4">
    <source>
        <dbReference type="Proteomes" id="UP000077266"/>
    </source>
</evidence>
<dbReference type="OrthoDB" id="10250354at2759"/>
<keyword evidence="1" id="KW-0802">TPR repeat</keyword>
<dbReference type="GO" id="GO:0006898">
    <property type="term" value="P:receptor-mediated endocytosis"/>
    <property type="evidence" value="ECO:0007669"/>
    <property type="project" value="TreeGrafter"/>
</dbReference>
<dbReference type="InterPro" id="IPR036869">
    <property type="entry name" value="J_dom_sf"/>
</dbReference>
<dbReference type="Gene3D" id="2.130.10.110">
    <property type="entry name" value="Clathrin heavy-chain terminal domain"/>
    <property type="match status" value="1"/>
</dbReference>
<dbReference type="InterPro" id="IPR019734">
    <property type="entry name" value="TPR_rpt"/>
</dbReference>
<dbReference type="SUPFAM" id="SSF46565">
    <property type="entry name" value="Chaperone J-domain"/>
    <property type="match status" value="1"/>
</dbReference>
<dbReference type="Proteomes" id="UP000077266">
    <property type="component" value="Unassembled WGS sequence"/>
</dbReference>
<reference evidence="3 4" key="1">
    <citation type="journal article" date="2016" name="Mol. Biol. Evol.">
        <title>Comparative Genomics of Early-Diverging Mushroom-Forming Fungi Provides Insights into the Origins of Lignocellulose Decay Capabilities.</title>
        <authorList>
            <person name="Nagy L.G."/>
            <person name="Riley R."/>
            <person name="Tritt A."/>
            <person name="Adam C."/>
            <person name="Daum C."/>
            <person name="Floudas D."/>
            <person name="Sun H."/>
            <person name="Yadav J.S."/>
            <person name="Pangilinan J."/>
            <person name="Larsson K.H."/>
            <person name="Matsuura K."/>
            <person name="Barry K."/>
            <person name="Labutti K."/>
            <person name="Kuo R."/>
            <person name="Ohm R.A."/>
            <person name="Bhattacharya S.S."/>
            <person name="Shirouzu T."/>
            <person name="Yoshinaga Y."/>
            <person name="Martin F.M."/>
            <person name="Grigoriev I.V."/>
            <person name="Hibbett D.S."/>
        </authorList>
    </citation>
    <scope>NUCLEOTIDE SEQUENCE [LARGE SCALE GENOMIC DNA]</scope>
    <source>
        <strain evidence="3 4">HHB12029</strain>
    </source>
</reference>